<proteinExistence type="inferred from homology"/>
<evidence type="ECO:0000313" key="6">
    <source>
        <dbReference type="Proteomes" id="UP000251692"/>
    </source>
</evidence>
<name>A0A364RFB8_9BACT</name>
<reference evidence="5 6" key="2">
    <citation type="submission" date="2018-07" db="EMBL/GenBank/DDBJ databases">
        <title>Pontibacter sp. 2b14 genomic sequence and assembly.</title>
        <authorList>
            <person name="Du Z.-J."/>
        </authorList>
    </citation>
    <scope>NUCLEOTIDE SEQUENCE [LARGE SCALE GENOMIC DNA]</scope>
    <source>
        <strain evidence="5 6">2b14</strain>
    </source>
</reference>
<dbReference type="AlphaFoldDB" id="A0A364RFB8"/>
<dbReference type="GO" id="GO:0005509">
    <property type="term" value="F:calcium ion binding"/>
    <property type="evidence" value="ECO:0007669"/>
    <property type="project" value="TreeGrafter"/>
</dbReference>
<dbReference type="SUPFAM" id="SSF63829">
    <property type="entry name" value="Calcium-dependent phosphotriesterase"/>
    <property type="match status" value="1"/>
</dbReference>
<evidence type="ECO:0000256" key="3">
    <source>
        <dbReference type="PIRSR" id="PIRSR605511-2"/>
    </source>
</evidence>
<dbReference type="Pfam" id="PF08450">
    <property type="entry name" value="SGL"/>
    <property type="match status" value="1"/>
</dbReference>
<evidence type="ECO:0000313" key="5">
    <source>
        <dbReference type="EMBL" id="RAU83048.1"/>
    </source>
</evidence>
<dbReference type="PANTHER" id="PTHR10907">
    <property type="entry name" value="REGUCALCIN"/>
    <property type="match status" value="1"/>
</dbReference>
<sequence length="299" mass="32544">MSSDQEATCILKENAILGEGALWHPIAQVLYWVDIEGKALHIYDPEKQEDRLYDVNSRIGTVVPVEEGGAIVALESGIHHIDIKTGNLTLLTNPLKKQPGIRFNDGKCGPDNRFWVGTMALDKREGAAVLYKMEADGSIKQMLDNLTISNGIAWSLDAKTMYLSDTPTQTIFAFDFNSEKGEISNRRKCIEIPKSEGSPDGMTLDAAGNLWIALFGGAAVACYAPETGKMISKVKVPAPNVTSCAFGGPELDVLYITTGWEGLSDEQLQKYPDSGNLFSVKTGSKGIAANFYKMEKQVS</sequence>
<comment type="cofactor">
    <cofactor evidence="3">
        <name>Zn(2+)</name>
        <dbReference type="ChEBI" id="CHEBI:29105"/>
    </cofactor>
    <text evidence="3">Binds 1 divalent metal cation per subunit.</text>
</comment>
<dbReference type="InterPro" id="IPR005511">
    <property type="entry name" value="SMP-30"/>
</dbReference>
<evidence type="ECO:0000259" key="4">
    <source>
        <dbReference type="Pfam" id="PF08450"/>
    </source>
</evidence>
<dbReference type="GO" id="GO:0004341">
    <property type="term" value="F:gluconolactonase activity"/>
    <property type="evidence" value="ECO:0007669"/>
    <property type="project" value="TreeGrafter"/>
</dbReference>
<feature type="binding site" evidence="3">
    <location>
        <position position="102"/>
    </location>
    <ligand>
        <name>substrate</name>
    </ligand>
</feature>
<dbReference type="EMBL" id="QMDV01000002">
    <property type="protein sequence ID" value="RAU83048.1"/>
    <property type="molecule type" value="Genomic_DNA"/>
</dbReference>
<dbReference type="GO" id="GO:0019853">
    <property type="term" value="P:L-ascorbic acid biosynthetic process"/>
    <property type="evidence" value="ECO:0007669"/>
    <property type="project" value="TreeGrafter"/>
</dbReference>
<dbReference type="Proteomes" id="UP000251692">
    <property type="component" value="Unassembled WGS sequence"/>
</dbReference>
<feature type="binding site" evidence="3">
    <location>
        <position position="122"/>
    </location>
    <ligand>
        <name>substrate</name>
    </ligand>
</feature>
<evidence type="ECO:0000256" key="2">
    <source>
        <dbReference type="PIRSR" id="PIRSR605511-1"/>
    </source>
</evidence>
<dbReference type="RefSeq" id="WP_112305198.1">
    <property type="nucleotide sequence ID" value="NZ_QMDV01000002.1"/>
</dbReference>
<dbReference type="InterPro" id="IPR011042">
    <property type="entry name" value="6-blade_b-propeller_TolB-like"/>
</dbReference>
<gene>
    <name evidence="5" type="ORF">DP923_07400</name>
</gene>
<dbReference type="PANTHER" id="PTHR10907:SF47">
    <property type="entry name" value="REGUCALCIN"/>
    <property type="match status" value="1"/>
</dbReference>
<feature type="domain" description="SMP-30/Gluconolactonase/LRE-like region" evidence="4">
    <location>
        <begin position="17"/>
        <end position="258"/>
    </location>
</feature>
<comment type="caution">
    <text evidence="5">The sequence shown here is derived from an EMBL/GenBank/DDBJ whole genome shotgun (WGS) entry which is preliminary data.</text>
</comment>
<protein>
    <submittedName>
        <fullName evidence="5">SMP-30/gluconolactonase/LRE family protein</fullName>
    </submittedName>
</protein>
<feature type="binding site" evidence="3">
    <location>
        <position position="150"/>
    </location>
    <ligand>
        <name>a divalent metal cation</name>
        <dbReference type="ChEBI" id="CHEBI:60240"/>
    </ligand>
</feature>
<comment type="similarity">
    <text evidence="1">Belongs to the SMP-30/CGR1 family.</text>
</comment>
<accession>A0A364RFB8</accession>
<feature type="binding site" evidence="3">
    <location>
        <position position="104"/>
    </location>
    <ligand>
        <name>substrate</name>
    </ligand>
</feature>
<dbReference type="InterPro" id="IPR013658">
    <property type="entry name" value="SGL"/>
</dbReference>
<reference evidence="5 6" key="1">
    <citation type="submission" date="2018-06" db="EMBL/GenBank/DDBJ databases">
        <authorList>
            <person name="Liu Z.-W."/>
        </authorList>
    </citation>
    <scope>NUCLEOTIDE SEQUENCE [LARGE SCALE GENOMIC DNA]</scope>
    <source>
        <strain evidence="5 6">2b14</strain>
    </source>
</reference>
<evidence type="ECO:0000256" key="1">
    <source>
        <dbReference type="ARBA" id="ARBA00008853"/>
    </source>
</evidence>
<dbReference type="OrthoDB" id="2633250at2"/>
<dbReference type="Gene3D" id="2.120.10.30">
    <property type="entry name" value="TolB, C-terminal domain"/>
    <property type="match status" value="1"/>
</dbReference>
<dbReference type="PRINTS" id="PR01790">
    <property type="entry name" value="SMP30FAMILY"/>
</dbReference>
<keyword evidence="3" id="KW-0862">Zinc</keyword>
<feature type="binding site" evidence="3">
    <location>
        <position position="200"/>
    </location>
    <ligand>
        <name>a divalent metal cation</name>
        <dbReference type="ChEBI" id="CHEBI:60240"/>
    </ligand>
</feature>
<keyword evidence="3" id="KW-0479">Metal-binding</keyword>
<feature type="binding site" evidence="3">
    <location>
        <position position="19"/>
    </location>
    <ligand>
        <name>a divalent metal cation</name>
        <dbReference type="ChEBI" id="CHEBI:60240"/>
    </ligand>
</feature>
<feature type="active site" description="Proton donor/acceptor" evidence="2">
    <location>
        <position position="200"/>
    </location>
</feature>
<organism evidence="5 6">
    <name type="scientific">Pontibacter arcticus</name>
    <dbReference type="NCBI Taxonomy" id="2080288"/>
    <lineage>
        <taxon>Bacteria</taxon>
        <taxon>Pseudomonadati</taxon>
        <taxon>Bacteroidota</taxon>
        <taxon>Cytophagia</taxon>
        <taxon>Cytophagales</taxon>
        <taxon>Hymenobacteraceae</taxon>
        <taxon>Pontibacter</taxon>
    </lineage>
</organism>
<keyword evidence="6" id="KW-1185">Reference proteome</keyword>